<feature type="domain" description="B box-type" evidence="7">
    <location>
        <begin position="154"/>
        <end position="195"/>
    </location>
</feature>
<evidence type="ECO:0000313" key="9">
    <source>
        <dbReference type="Proteomes" id="UP000005408"/>
    </source>
</evidence>
<dbReference type="PANTHER" id="PTHR25462:SF305">
    <property type="entry name" value="RING-TYPE DOMAIN-CONTAINING PROTEIN"/>
    <property type="match status" value="1"/>
</dbReference>
<feature type="region of interest" description="Disordered" evidence="5">
    <location>
        <begin position="753"/>
        <end position="785"/>
    </location>
</feature>
<dbReference type="SUPFAM" id="SSF57845">
    <property type="entry name" value="B-box zinc-binding domain"/>
    <property type="match status" value="1"/>
</dbReference>
<evidence type="ECO:0000256" key="2">
    <source>
        <dbReference type="ARBA" id="ARBA00022771"/>
    </source>
</evidence>
<evidence type="ECO:0008006" key="10">
    <source>
        <dbReference type="Google" id="ProtNLM"/>
    </source>
</evidence>
<sequence length="1610" mass="179798">MATNNKLMQEISDQFLHCKICLEPYKSPKTLTCLHTFCTDCIQQHVDSENTRSRYSLYNRHVTCPLCRKRTEIPTGGVRRLPDNFLLANLTEVIDRRQPLKIPPCEICHTVRPRSNDACSKCLDCSKLLCKACVDLHLTTKVTQHHSLIDVEGEKDIECKVHPDEIVRFYCEPCDACICVVCTFQEHRDHEICSFSEGYSKYKSSLESLLNNCKSRFDVVQERINVMNQCETILKETRDNIRDLAISYIQQVRSTEKELLKEVDSYFGENIMAFLENKDWLQENLDGLQNACNLTDIIMRDKGVEMLLLKKEMQNKLMSLMQPTLPDLPEDVMNFTTKIKFIPGGVKFGKLTINETADENENSEYSINLQKNSFGCQTDDYFSDDWTKSSKENSIQSYSESGSVVSEMEISYTSEVANYLGNRVDSQASLRSLTPIPTVDACMQTFADVGCKGSGICIKCCQDLQSEVNIAASNYNTAPCVQDVIVLDAPESNPKEWRRRRRSLIRSRRVQTDLSMSNESIDELSLSVPNLRNIPERSLSCGSVPIIKPETKTIALDPIIFETIEEKIPKKSTRDTTTMTTVEMKPVVPTRNAVTCTYQVRTRDSEIQTKVESRTSDTQTPKVTQITKNVGTDYAGQTDKGTSTVKINFMDSETSMPTISFTTAETWTDPPSTTERSTFTVSCETIDSGTEMTPVSVTDQGLQVTPNQRDVNTSTMPTNVASSCIQTDQWEPNQTGSSENRKSWHGGLLKLFKGKGSSDSRGSIDKLSSQSSLTEMLPPLSPTMVESSTETCSLQFSDKETSTTKVTSTDQWTETFNPVLVNTGISPPRPATIDSCVETNPVVLMDQATHTEIVKFKDSTTETTIIVQDNETLTERLKCQDAQTFVEMVTETKETNTDVKLFSDAGIGTSDTLSHCNSLNDVYGGRVLTPVHKSTNVSLEDFVKRVDMATNPSPPDVQERGTMAMSFGQSSMTFTEISTQTSMVNLFDKSIGTSREFDQRPIECCDMATSTESLPYIGLLSELEGDELFLIPESAFDLVSSEPSIHDFEDHIEMVDDYTSMDYTSDTEIATQTFVTTIPQTQDHGPNEPEVWKHSKRKDKEGKELVDVCTNTQPKLTFEKETSTPIRHLFSKGTMTFYIAKSDKATSTFSSSRQIAENVFGNKPIPDTANKFTMTPRIEVTDANTITDSTTLAEGKMAACISKLQKVSERLQSPTQKNMPDVPWKTSNDQLSSKENLNAQPDTSEQGRQRNVQQLLTQSTSAGKTQKRDRKPQPITTLKGKTLSPSDEPAEKSETSCDGNESMTLPIGSPHAGNKMSRFNSAPGKIATVPNQKYKSKHSQQKSPSRIPVHKGSNTSLDKTPVLNPKFPKGNVLLNTSMTSSTESELTASVISCQSESSNISTDAKMDFSSLKIDPNRTPSSPQKLQEKAEGNSEKKPTPNEKKANSNVSFMQKLFSKKKKCPDPVKNLPKTTGREPKQLPKTEPDPEKDSPKPQKAKPFVYIRQRYMSIEHDKEDESETASGGQTKATVSPQKKDRPTKKESDKEKSTPKLTPKRAVSGRKSRPKSREIKQNDEKKVRLLKKYVATSVVNQEEGSDQRAPAPSFTRNRTL</sequence>
<evidence type="ECO:0000256" key="3">
    <source>
        <dbReference type="ARBA" id="ARBA00022833"/>
    </source>
</evidence>
<evidence type="ECO:0000256" key="1">
    <source>
        <dbReference type="ARBA" id="ARBA00022723"/>
    </source>
</evidence>
<dbReference type="InterPro" id="IPR047153">
    <property type="entry name" value="TRIM45/56/19-like"/>
</dbReference>
<dbReference type="InterPro" id="IPR013083">
    <property type="entry name" value="Znf_RING/FYVE/PHD"/>
</dbReference>
<dbReference type="InterPro" id="IPR017907">
    <property type="entry name" value="Znf_RING_CS"/>
</dbReference>
<organism evidence="8 9">
    <name type="scientific">Magallana gigas</name>
    <name type="common">Pacific oyster</name>
    <name type="synonym">Crassostrea gigas</name>
    <dbReference type="NCBI Taxonomy" id="29159"/>
    <lineage>
        <taxon>Eukaryota</taxon>
        <taxon>Metazoa</taxon>
        <taxon>Spiralia</taxon>
        <taxon>Lophotrochozoa</taxon>
        <taxon>Mollusca</taxon>
        <taxon>Bivalvia</taxon>
        <taxon>Autobranchia</taxon>
        <taxon>Pteriomorphia</taxon>
        <taxon>Ostreida</taxon>
        <taxon>Ostreoidea</taxon>
        <taxon>Ostreidae</taxon>
        <taxon>Magallana</taxon>
    </lineage>
</organism>
<reference evidence="8" key="1">
    <citation type="submission" date="2022-08" db="UniProtKB">
        <authorList>
            <consortium name="EnsemblMetazoa"/>
        </authorList>
    </citation>
    <scope>IDENTIFICATION</scope>
    <source>
        <strain evidence="8">05x7-T-G4-1.051#20</strain>
    </source>
</reference>
<dbReference type="InterPro" id="IPR001841">
    <property type="entry name" value="Znf_RING"/>
</dbReference>
<keyword evidence="3" id="KW-0862">Zinc</keyword>
<dbReference type="GO" id="GO:0005654">
    <property type="term" value="C:nucleoplasm"/>
    <property type="evidence" value="ECO:0007669"/>
    <property type="project" value="TreeGrafter"/>
</dbReference>
<dbReference type="CDD" id="cd16584">
    <property type="entry name" value="RING-HC_TRIM56_C-V"/>
    <property type="match status" value="1"/>
</dbReference>
<dbReference type="Pfam" id="PF00097">
    <property type="entry name" value="zf-C3HC4"/>
    <property type="match status" value="1"/>
</dbReference>
<feature type="compositionally biased region" description="Basic and acidic residues" evidence="5">
    <location>
        <begin position="1425"/>
        <end position="1444"/>
    </location>
</feature>
<feature type="compositionally biased region" description="Basic and acidic residues" evidence="5">
    <location>
        <begin position="1565"/>
        <end position="1577"/>
    </location>
</feature>
<evidence type="ECO:0000259" key="6">
    <source>
        <dbReference type="PROSITE" id="PS50089"/>
    </source>
</evidence>
<evidence type="ECO:0000256" key="5">
    <source>
        <dbReference type="SAM" id="MobiDB-lite"/>
    </source>
</evidence>
<dbReference type="InterPro" id="IPR000315">
    <property type="entry name" value="Znf_B-box"/>
</dbReference>
<feature type="compositionally biased region" description="Basic and acidic residues" evidence="5">
    <location>
        <begin position="1472"/>
        <end position="1492"/>
    </location>
</feature>
<keyword evidence="2 4" id="KW-0863">Zinc-finger</keyword>
<dbReference type="Gene3D" id="3.30.40.10">
    <property type="entry name" value="Zinc/RING finger domain, C3HC4 (zinc finger)"/>
    <property type="match status" value="1"/>
</dbReference>
<evidence type="ECO:0000313" key="8">
    <source>
        <dbReference type="EnsemblMetazoa" id="G17705.1:cds"/>
    </source>
</evidence>
<feature type="compositionally biased region" description="Polar residues" evidence="5">
    <location>
        <begin position="765"/>
        <end position="774"/>
    </location>
</feature>
<dbReference type="PROSITE" id="PS50119">
    <property type="entry name" value="ZF_BBOX"/>
    <property type="match status" value="1"/>
</dbReference>
<protein>
    <recommendedName>
        <fullName evidence="10">Tripartite motif-containing protein 45</fullName>
    </recommendedName>
</protein>
<dbReference type="GO" id="GO:0008270">
    <property type="term" value="F:zinc ion binding"/>
    <property type="evidence" value="ECO:0007669"/>
    <property type="project" value="UniProtKB-KW"/>
</dbReference>
<name>A0A8W8J933_MAGGI</name>
<evidence type="ECO:0000256" key="4">
    <source>
        <dbReference type="PROSITE-ProRule" id="PRU00024"/>
    </source>
</evidence>
<feature type="domain" description="RING-type" evidence="6">
    <location>
        <begin position="18"/>
        <end position="68"/>
    </location>
</feature>
<proteinExistence type="predicted"/>
<dbReference type="Pfam" id="PF00643">
    <property type="entry name" value="zf-B_box"/>
    <property type="match status" value="1"/>
</dbReference>
<evidence type="ECO:0000259" key="7">
    <source>
        <dbReference type="PROSITE" id="PS50119"/>
    </source>
</evidence>
<dbReference type="PROSITE" id="PS50089">
    <property type="entry name" value="ZF_RING_2"/>
    <property type="match status" value="1"/>
</dbReference>
<feature type="compositionally biased region" description="Polar residues" evidence="5">
    <location>
        <begin position="1225"/>
        <end position="1264"/>
    </location>
</feature>
<dbReference type="InterPro" id="IPR018957">
    <property type="entry name" value="Znf_C3HC4_RING-type"/>
</dbReference>
<dbReference type="EnsemblMetazoa" id="G17705.1">
    <property type="protein sequence ID" value="G17705.1:cds"/>
    <property type="gene ID" value="G17705"/>
</dbReference>
<accession>A0A8W8J933</accession>
<dbReference type="SMART" id="SM00184">
    <property type="entry name" value="RING"/>
    <property type="match status" value="1"/>
</dbReference>
<dbReference type="PANTHER" id="PTHR25462">
    <property type="entry name" value="BONUS, ISOFORM C-RELATED"/>
    <property type="match status" value="1"/>
</dbReference>
<dbReference type="SMART" id="SM00336">
    <property type="entry name" value="BBOX"/>
    <property type="match status" value="1"/>
</dbReference>
<feature type="region of interest" description="Disordered" evidence="5">
    <location>
        <begin position="1394"/>
        <end position="1610"/>
    </location>
</feature>
<dbReference type="Proteomes" id="UP000005408">
    <property type="component" value="Unassembled WGS sequence"/>
</dbReference>
<dbReference type="GO" id="GO:0061630">
    <property type="term" value="F:ubiquitin protein ligase activity"/>
    <property type="evidence" value="ECO:0007669"/>
    <property type="project" value="TreeGrafter"/>
</dbReference>
<feature type="region of interest" description="Disordered" evidence="5">
    <location>
        <begin position="1209"/>
        <end position="1364"/>
    </location>
</feature>
<keyword evidence="1" id="KW-0479">Metal-binding</keyword>
<feature type="compositionally biased region" description="Polar residues" evidence="5">
    <location>
        <begin position="1519"/>
        <end position="1531"/>
    </location>
</feature>
<dbReference type="Gene3D" id="3.30.160.60">
    <property type="entry name" value="Classic Zinc Finger"/>
    <property type="match status" value="1"/>
</dbReference>
<keyword evidence="9" id="KW-1185">Reference proteome</keyword>
<dbReference type="CDD" id="cd19756">
    <property type="entry name" value="Bbox2"/>
    <property type="match status" value="1"/>
</dbReference>
<feature type="compositionally biased region" description="Basic and acidic residues" evidence="5">
    <location>
        <begin position="1532"/>
        <end position="1548"/>
    </location>
</feature>
<dbReference type="SUPFAM" id="SSF57850">
    <property type="entry name" value="RING/U-box"/>
    <property type="match status" value="1"/>
</dbReference>
<dbReference type="PROSITE" id="PS00518">
    <property type="entry name" value="ZF_RING_1"/>
    <property type="match status" value="1"/>
</dbReference>